<dbReference type="InterPro" id="IPR001005">
    <property type="entry name" value="SANT/Myb"/>
</dbReference>
<dbReference type="Pfam" id="PF00249">
    <property type="entry name" value="Myb_DNA-binding"/>
    <property type="match status" value="1"/>
</dbReference>
<gene>
    <name evidence="4" type="primary">YOPRL</name>
    <name evidence="4" type="ORF">g.4002</name>
</gene>
<dbReference type="InterPro" id="IPR017930">
    <property type="entry name" value="Myb_dom"/>
</dbReference>
<evidence type="ECO:0000259" key="3">
    <source>
        <dbReference type="PROSITE" id="PS51294"/>
    </source>
</evidence>
<dbReference type="GO" id="GO:0003677">
    <property type="term" value="F:DNA binding"/>
    <property type="evidence" value="ECO:0007669"/>
    <property type="project" value="UniProtKB-KW"/>
</dbReference>
<sequence>MTSSQEEAPAKVTPTSTPVSTPATQFRFKVNKTYHNKMHVPRRKTVYNFYEFQKKCLELSADYYQGISNLLKETDVSLFLAPPMPGTDPLHIINETGMVISGMLNPGLGEYTVSPQNYSNKKLKRHGRDDISASGEEAYSSENQKAPKHRRAPRQLWTDDEVERLKTAHDKYSGDWELIIKEFEPERTRIQIFQKARQMGLRAVESGKLIDLSKPNSIIEYNNANLPEGALEDEYEQENVTGDWVQEDDDAANDGSNDG</sequence>
<protein>
    <submittedName>
        <fullName evidence="4">Uncharacterized protein in oprL 3'region</fullName>
    </submittedName>
</protein>
<dbReference type="PROSITE" id="PS51294">
    <property type="entry name" value="HTH_MYB"/>
    <property type="match status" value="1"/>
</dbReference>
<organism evidence="4">
    <name type="scientific">Anthurium amnicola</name>
    <dbReference type="NCBI Taxonomy" id="1678845"/>
    <lineage>
        <taxon>Eukaryota</taxon>
        <taxon>Viridiplantae</taxon>
        <taxon>Streptophyta</taxon>
        <taxon>Embryophyta</taxon>
        <taxon>Tracheophyta</taxon>
        <taxon>Spermatophyta</taxon>
        <taxon>Magnoliopsida</taxon>
        <taxon>Liliopsida</taxon>
        <taxon>Araceae</taxon>
        <taxon>Pothoideae</taxon>
        <taxon>Potheae</taxon>
        <taxon>Anthurium</taxon>
    </lineage>
</organism>
<keyword evidence="1" id="KW-0238">DNA-binding</keyword>
<feature type="region of interest" description="Disordered" evidence="2">
    <location>
        <begin position="234"/>
        <end position="259"/>
    </location>
</feature>
<dbReference type="SMART" id="SM00717">
    <property type="entry name" value="SANT"/>
    <property type="match status" value="1"/>
</dbReference>
<dbReference type="CDD" id="cd00167">
    <property type="entry name" value="SANT"/>
    <property type="match status" value="1"/>
</dbReference>
<proteinExistence type="predicted"/>
<dbReference type="AlphaFoldDB" id="A0A1D1Y4N0"/>
<dbReference type="SUPFAM" id="SSF46689">
    <property type="entry name" value="Homeodomain-like"/>
    <property type="match status" value="1"/>
</dbReference>
<feature type="region of interest" description="Disordered" evidence="2">
    <location>
        <begin position="119"/>
        <end position="154"/>
    </location>
</feature>
<evidence type="ECO:0000313" key="4">
    <source>
        <dbReference type="EMBL" id="JAT49577.1"/>
    </source>
</evidence>
<dbReference type="InterPro" id="IPR009057">
    <property type="entry name" value="Homeodomain-like_sf"/>
</dbReference>
<dbReference type="Gene3D" id="1.10.10.60">
    <property type="entry name" value="Homeodomain-like"/>
    <property type="match status" value="1"/>
</dbReference>
<dbReference type="EMBL" id="GDJX01018359">
    <property type="protein sequence ID" value="JAT49577.1"/>
    <property type="molecule type" value="Transcribed_RNA"/>
</dbReference>
<reference evidence="4" key="1">
    <citation type="submission" date="2015-07" db="EMBL/GenBank/DDBJ databases">
        <title>Transcriptome Assembly of Anthurium amnicola.</title>
        <authorList>
            <person name="Suzuki J."/>
        </authorList>
    </citation>
    <scope>NUCLEOTIDE SEQUENCE</scope>
</reference>
<evidence type="ECO:0000256" key="1">
    <source>
        <dbReference type="ARBA" id="ARBA00023125"/>
    </source>
</evidence>
<name>A0A1D1Y4N0_9ARAE</name>
<feature type="domain" description="HTH myb-type" evidence="3">
    <location>
        <begin position="149"/>
        <end position="204"/>
    </location>
</feature>
<accession>A0A1D1Y4N0</accession>
<evidence type="ECO:0000256" key="2">
    <source>
        <dbReference type="SAM" id="MobiDB-lite"/>
    </source>
</evidence>